<feature type="compositionally biased region" description="Polar residues" evidence="1">
    <location>
        <begin position="1"/>
        <end position="18"/>
    </location>
</feature>
<reference evidence="3" key="2">
    <citation type="submission" date="2019-10" db="EMBL/GenBank/DDBJ databases">
        <title>A de novo genome assembly of a pear dwarfing rootstock.</title>
        <authorList>
            <person name="Wang F."/>
            <person name="Wang J."/>
            <person name="Li S."/>
            <person name="Zhang Y."/>
            <person name="Fang M."/>
            <person name="Ma L."/>
            <person name="Zhao Y."/>
            <person name="Jiang S."/>
        </authorList>
    </citation>
    <scope>NUCLEOTIDE SEQUENCE [LARGE SCALE GENOMIC DNA]</scope>
</reference>
<organism evidence="2 3">
    <name type="scientific">Pyrus ussuriensis x Pyrus communis</name>
    <dbReference type="NCBI Taxonomy" id="2448454"/>
    <lineage>
        <taxon>Eukaryota</taxon>
        <taxon>Viridiplantae</taxon>
        <taxon>Streptophyta</taxon>
        <taxon>Embryophyta</taxon>
        <taxon>Tracheophyta</taxon>
        <taxon>Spermatophyta</taxon>
        <taxon>Magnoliopsida</taxon>
        <taxon>eudicotyledons</taxon>
        <taxon>Gunneridae</taxon>
        <taxon>Pentapetalae</taxon>
        <taxon>rosids</taxon>
        <taxon>fabids</taxon>
        <taxon>Rosales</taxon>
        <taxon>Rosaceae</taxon>
        <taxon>Amygdaloideae</taxon>
        <taxon>Maleae</taxon>
        <taxon>Pyrus</taxon>
    </lineage>
</organism>
<feature type="region of interest" description="Disordered" evidence="1">
    <location>
        <begin position="56"/>
        <end position="88"/>
    </location>
</feature>
<dbReference type="Proteomes" id="UP000327157">
    <property type="component" value="Chromosome 10"/>
</dbReference>
<feature type="compositionally biased region" description="Basic and acidic residues" evidence="1">
    <location>
        <begin position="62"/>
        <end position="79"/>
    </location>
</feature>
<sequence>MSNLISNRQATNRVSQTHPPIGSVAATSPPDVGMTGVPPVTPFGPMVCTAFAAWRTHQRPQSSKEVKQSGEASSVHREGSQTGNASFS</sequence>
<evidence type="ECO:0000313" key="2">
    <source>
        <dbReference type="EMBL" id="KAB2603126.1"/>
    </source>
</evidence>
<comment type="caution">
    <text evidence="2">The sequence shown here is derived from an EMBL/GenBank/DDBJ whole genome shotgun (WGS) entry which is preliminary data.</text>
</comment>
<keyword evidence="3" id="KW-1185">Reference proteome</keyword>
<protein>
    <submittedName>
        <fullName evidence="2">Uncharacterized protein</fullName>
    </submittedName>
</protein>
<dbReference type="EMBL" id="SMOL01000695">
    <property type="protein sequence ID" value="KAB2603126.1"/>
    <property type="molecule type" value="Genomic_DNA"/>
</dbReference>
<feature type="region of interest" description="Disordered" evidence="1">
    <location>
        <begin position="1"/>
        <end position="37"/>
    </location>
</feature>
<proteinExistence type="predicted"/>
<reference evidence="2 3" key="1">
    <citation type="submission" date="2019-09" db="EMBL/GenBank/DDBJ databases">
        <authorList>
            <person name="Ou C."/>
        </authorList>
    </citation>
    <scope>NUCLEOTIDE SEQUENCE [LARGE SCALE GENOMIC DNA]</scope>
    <source>
        <strain evidence="2">S2</strain>
        <tissue evidence="2">Leaf</tissue>
    </source>
</reference>
<name>A0A5N5FJ09_9ROSA</name>
<accession>A0A5N5FJ09</accession>
<reference evidence="2 3" key="3">
    <citation type="submission" date="2019-11" db="EMBL/GenBank/DDBJ databases">
        <title>A de novo genome assembly of a pear dwarfing rootstock.</title>
        <authorList>
            <person name="Wang F."/>
            <person name="Wang J."/>
            <person name="Li S."/>
            <person name="Zhang Y."/>
            <person name="Fang M."/>
            <person name="Ma L."/>
            <person name="Zhao Y."/>
            <person name="Jiang S."/>
        </authorList>
    </citation>
    <scope>NUCLEOTIDE SEQUENCE [LARGE SCALE GENOMIC DNA]</scope>
    <source>
        <strain evidence="2">S2</strain>
        <tissue evidence="2">Leaf</tissue>
    </source>
</reference>
<evidence type="ECO:0000313" key="3">
    <source>
        <dbReference type="Proteomes" id="UP000327157"/>
    </source>
</evidence>
<evidence type="ECO:0000256" key="1">
    <source>
        <dbReference type="SAM" id="MobiDB-lite"/>
    </source>
</evidence>
<gene>
    <name evidence="2" type="ORF">D8674_004131</name>
</gene>
<dbReference type="AlphaFoldDB" id="A0A5N5FJ09"/>